<dbReference type="InterPro" id="IPR003594">
    <property type="entry name" value="HATPase_dom"/>
</dbReference>
<dbReference type="Gene3D" id="3.30.450.40">
    <property type="match status" value="1"/>
</dbReference>
<dbReference type="Gene3D" id="3.60.40.10">
    <property type="entry name" value="PPM-type phosphatase domain"/>
    <property type="match status" value="1"/>
</dbReference>
<evidence type="ECO:0000256" key="2">
    <source>
        <dbReference type="SAM" id="MobiDB-lite"/>
    </source>
</evidence>
<keyword evidence="5" id="KW-1185">Reference proteome</keyword>
<dbReference type="PROSITE" id="PS50112">
    <property type="entry name" value="PAS"/>
    <property type="match status" value="1"/>
</dbReference>
<dbReference type="SUPFAM" id="SSF81606">
    <property type="entry name" value="PP2C-like"/>
    <property type="match status" value="1"/>
</dbReference>
<comment type="caution">
    <text evidence="4">The sequence shown here is derived from an EMBL/GenBank/DDBJ whole genome shotgun (WGS) entry which is preliminary data.</text>
</comment>
<proteinExistence type="predicted"/>
<gene>
    <name evidence="4" type="ORF">GCM10010384_44850</name>
</gene>
<dbReference type="Gene3D" id="3.30.565.10">
    <property type="entry name" value="Histidine kinase-like ATPase, C-terminal domain"/>
    <property type="match status" value="1"/>
</dbReference>
<feature type="region of interest" description="Disordered" evidence="2">
    <location>
        <begin position="353"/>
        <end position="380"/>
    </location>
</feature>
<protein>
    <recommendedName>
        <fullName evidence="3">PAS domain-containing protein</fullName>
    </recommendedName>
</protein>
<dbReference type="InterPro" id="IPR003018">
    <property type="entry name" value="GAF"/>
</dbReference>
<dbReference type="Gene3D" id="3.30.450.20">
    <property type="entry name" value="PAS domain"/>
    <property type="match status" value="2"/>
</dbReference>
<accession>A0ABQ3A2J7</accession>
<dbReference type="PANTHER" id="PTHR43156">
    <property type="entry name" value="STAGE II SPORULATION PROTEIN E-RELATED"/>
    <property type="match status" value="1"/>
</dbReference>
<dbReference type="SUPFAM" id="SSF55874">
    <property type="entry name" value="ATPase domain of HSP90 chaperone/DNA topoisomerase II/histidine kinase"/>
    <property type="match status" value="1"/>
</dbReference>
<dbReference type="Pfam" id="PF13492">
    <property type="entry name" value="GAF_3"/>
    <property type="match status" value="1"/>
</dbReference>
<dbReference type="Pfam" id="PF08448">
    <property type="entry name" value="PAS_4"/>
    <property type="match status" value="1"/>
</dbReference>
<dbReference type="InterPro" id="IPR029016">
    <property type="entry name" value="GAF-like_dom_sf"/>
</dbReference>
<name>A0ABQ3A2J7_9ACTN</name>
<dbReference type="CDD" id="cd16936">
    <property type="entry name" value="HATPase_RsbW-like"/>
    <property type="match status" value="1"/>
</dbReference>
<dbReference type="InterPro" id="IPR036457">
    <property type="entry name" value="PPM-type-like_dom_sf"/>
</dbReference>
<dbReference type="InterPro" id="IPR001932">
    <property type="entry name" value="PPM-type_phosphatase-like_dom"/>
</dbReference>
<dbReference type="InterPro" id="IPR000014">
    <property type="entry name" value="PAS"/>
</dbReference>
<dbReference type="InterPro" id="IPR013767">
    <property type="entry name" value="PAS_fold"/>
</dbReference>
<dbReference type="SUPFAM" id="SSF55781">
    <property type="entry name" value="GAF domain-like"/>
    <property type="match status" value="1"/>
</dbReference>
<sequence>MAHIDRFPAARPHGPERHAVEADLVWKQPLETSPDGPAIRTEAWRVEMAGTKDAPTAVAVVGPDGMVSGWSEGGRLLLGWTAQDVIGRPVADLLADPPPPGFPEGYGTGPDPTGCVSLRHRNGSTVDAVVTAQPLSGSEGQALGHVVTVQRWGRRPVIADRAFEQCPFALGVYDPELRFLWINTSSGRVIAHSEEQVLGRKYREVLPEFDRTLFPERDDKPYTDKLAEVARTGEPARLITVFRPRGSDYANAWATSIWPVRDAEGRVRAVANWGFDMSAEYWARQRLLILNEAGGGIGRTLDVIGTAQELAGTPVPGFADLVTVDLFDEVLRGEEPPPASAFTPGDTIALRRAARHSAREDGDQPPGATTPVSHAPGSVTTRCMATGRSTVQLAARPGQGGEWAFGPGLAADPAHWPPGNPLIDESIAGDGLTGRITVPLRARGALLGVVAFSRRDRPEAFTADDLILAEELTTKAAVAIDNARRYSRERTTALTLQRSLLPQGLPSQEAVEVASRYLPGGTGTEVGGDWFDVIPLSGARVALVVGDVVGHGLHASASMGRLRTAVRTLADVDLPPDELLTHLDDLVLHLADDLQPPGHFQPTGESGATCLYTVYDPVSRHLTLASAGHPLPLIVFPDGTTTPVAAPPGPPLGIGGLPFEAVELELPEDSLLALYTDGLMRSRERDVDEGIAALQRVLHRSAGSLEAQCDAVMEAMLPERRSDDAALLLARTRALARHQVADCDVEPDTAQVPHARKFAVDQVDAWGLEEAAFVTELVVSELVTNAIRYGAPPIRLRLIRDTSLICEVSDGSNTAPHLRRARAFDEGGRGLLLVAQLTQGWGTRHTTDGKTIWCAQHLSRPEPH</sequence>
<dbReference type="CDD" id="cd00130">
    <property type="entry name" value="PAS"/>
    <property type="match status" value="2"/>
</dbReference>
<dbReference type="InterPro" id="IPR035965">
    <property type="entry name" value="PAS-like_dom_sf"/>
</dbReference>
<dbReference type="Proteomes" id="UP000653308">
    <property type="component" value="Unassembled WGS sequence"/>
</dbReference>
<dbReference type="Pfam" id="PF13581">
    <property type="entry name" value="HATPase_c_2"/>
    <property type="match status" value="1"/>
</dbReference>
<dbReference type="SMART" id="SM00331">
    <property type="entry name" value="PP2C_SIG"/>
    <property type="match status" value="1"/>
</dbReference>
<dbReference type="SMART" id="SM00091">
    <property type="entry name" value="PAS"/>
    <property type="match status" value="2"/>
</dbReference>
<evidence type="ECO:0000313" key="4">
    <source>
        <dbReference type="EMBL" id="GGY32500.1"/>
    </source>
</evidence>
<dbReference type="InterPro" id="IPR013656">
    <property type="entry name" value="PAS_4"/>
</dbReference>
<evidence type="ECO:0000259" key="3">
    <source>
        <dbReference type="PROSITE" id="PS50112"/>
    </source>
</evidence>
<dbReference type="PANTHER" id="PTHR43156:SF2">
    <property type="entry name" value="STAGE II SPORULATION PROTEIN E"/>
    <property type="match status" value="1"/>
</dbReference>
<dbReference type="EMBL" id="BMWE01000012">
    <property type="protein sequence ID" value="GGY32500.1"/>
    <property type="molecule type" value="Genomic_DNA"/>
</dbReference>
<dbReference type="Pfam" id="PF07228">
    <property type="entry name" value="SpoIIE"/>
    <property type="match status" value="1"/>
</dbReference>
<organism evidence="4 5">
    <name type="scientific">Streptomyces djakartensis</name>
    <dbReference type="NCBI Taxonomy" id="68193"/>
    <lineage>
        <taxon>Bacteria</taxon>
        <taxon>Bacillati</taxon>
        <taxon>Actinomycetota</taxon>
        <taxon>Actinomycetes</taxon>
        <taxon>Kitasatosporales</taxon>
        <taxon>Streptomycetaceae</taxon>
        <taxon>Streptomyces</taxon>
    </lineage>
</organism>
<keyword evidence="1" id="KW-0378">Hydrolase</keyword>
<dbReference type="InterPro" id="IPR052016">
    <property type="entry name" value="Bact_Sigma-Reg"/>
</dbReference>
<evidence type="ECO:0000256" key="1">
    <source>
        <dbReference type="ARBA" id="ARBA00022801"/>
    </source>
</evidence>
<evidence type="ECO:0000313" key="5">
    <source>
        <dbReference type="Proteomes" id="UP000653308"/>
    </source>
</evidence>
<dbReference type="Pfam" id="PF00989">
    <property type="entry name" value="PAS"/>
    <property type="match status" value="1"/>
</dbReference>
<feature type="domain" description="PAS" evidence="3">
    <location>
        <begin position="52"/>
        <end position="94"/>
    </location>
</feature>
<dbReference type="InterPro" id="IPR036890">
    <property type="entry name" value="HATPase_C_sf"/>
</dbReference>
<reference evidence="5" key="1">
    <citation type="journal article" date="2019" name="Int. J. Syst. Evol. Microbiol.">
        <title>The Global Catalogue of Microorganisms (GCM) 10K type strain sequencing project: providing services to taxonomists for standard genome sequencing and annotation.</title>
        <authorList>
            <consortium name="The Broad Institute Genomics Platform"/>
            <consortium name="The Broad Institute Genome Sequencing Center for Infectious Disease"/>
            <person name="Wu L."/>
            <person name="Ma J."/>
        </authorList>
    </citation>
    <scope>NUCLEOTIDE SEQUENCE [LARGE SCALE GENOMIC DNA]</scope>
    <source>
        <strain evidence="5">JCM 4957</strain>
    </source>
</reference>
<dbReference type="SUPFAM" id="SSF55785">
    <property type="entry name" value="PYP-like sensor domain (PAS domain)"/>
    <property type="match status" value="2"/>
</dbReference>